<name>A0A8H4X111_9HYPO</name>
<feature type="compositionally biased region" description="Polar residues" evidence="1">
    <location>
        <begin position="44"/>
        <end position="58"/>
    </location>
</feature>
<proteinExistence type="predicted"/>
<evidence type="ECO:0000313" key="2">
    <source>
        <dbReference type="EMBL" id="KAF4958158.1"/>
    </source>
</evidence>
<feature type="compositionally biased region" description="Basic and acidic residues" evidence="1">
    <location>
        <begin position="128"/>
        <end position="150"/>
    </location>
</feature>
<gene>
    <name evidence="2" type="ORF">FGADI_2625</name>
</gene>
<evidence type="ECO:0000313" key="3">
    <source>
        <dbReference type="Proteomes" id="UP000604273"/>
    </source>
</evidence>
<comment type="caution">
    <text evidence="2">The sequence shown here is derived from an EMBL/GenBank/DDBJ whole genome shotgun (WGS) entry which is preliminary data.</text>
</comment>
<dbReference type="OrthoDB" id="10474785at2759"/>
<feature type="compositionally biased region" description="Polar residues" evidence="1">
    <location>
        <begin position="19"/>
        <end position="33"/>
    </location>
</feature>
<reference evidence="2" key="1">
    <citation type="journal article" date="2020" name="BMC Genomics">
        <title>Correction to: Identification and distribution of gene clusters required for synthesis of sphingolipid metabolism inhibitors in diverse species of the filamentous fungus Fusarium.</title>
        <authorList>
            <person name="Kim H.S."/>
            <person name="Lohmar J.M."/>
            <person name="Busman M."/>
            <person name="Brown D.W."/>
            <person name="Naumann T.A."/>
            <person name="Divon H.H."/>
            <person name="Lysoe E."/>
            <person name="Uhlig S."/>
            <person name="Proctor R.H."/>
        </authorList>
    </citation>
    <scope>NUCLEOTIDE SEQUENCE</scope>
    <source>
        <strain evidence="2">NRRL 45417</strain>
    </source>
</reference>
<organism evidence="2 3">
    <name type="scientific">Fusarium gaditjirri</name>
    <dbReference type="NCBI Taxonomy" id="282569"/>
    <lineage>
        <taxon>Eukaryota</taxon>
        <taxon>Fungi</taxon>
        <taxon>Dikarya</taxon>
        <taxon>Ascomycota</taxon>
        <taxon>Pezizomycotina</taxon>
        <taxon>Sordariomycetes</taxon>
        <taxon>Hypocreomycetidae</taxon>
        <taxon>Hypocreales</taxon>
        <taxon>Nectriaceae</taxon>
        <taxon>Fusarium</taxon>
        <taxon>Fusarium nisikadoi species complex</taxon>
    </lineage>
</organism>
<reference evidence="2" key="2">
    <citation type="submission" date="2020-05" db="EMBL/GenBank/DDBJ databases">
        <authorList>
            <person name="Kim H.-S."/>
            <person name="Proctor R.H."/>
            <person name="Brown D.W."/>
        </authorList>
    </citation>
    <scope>NUCLEOTIDE SEQUENCE</scope>
    <source>
        <strain evidence="2">NRRL 45417</strain>
    </source>
</reference>
<feature type="compositionally biased region" description="Basic and acidic residues" evidence="1">
    <location>
        <begin position="1"/>
        <end position="18"/>
    </location>
</feature>
<dbReference type="EMBL" id="JABFAI010000055">
    <property type="protein sequence ID" value="KAF4958158.1"/>
    <property type="molecule type" value="Genomic_DNA"/>
</dbReference>
<sequence length="150" mass="17289">MSDRFTTKSKTTTEEHNEQQSSIKYHAVQTPTTYAHPRHHNEHNTPSSVGCLIQTSAQQEEEDWKPKHSNRLVDPNPSQFLQPKKRPITAKRAQFTDPPEFLEHKPINSEAKPVPRLSPSRFILSDEPTGKVETAQKRLNLQEKSERDQD</sequence>
<keyword evidence="3" id="KW-1185">Reference proteome</keyword>
<protein>
    <submittedName>
        <fullName evidence="2">Uncharacterized protein</fullName>
    </submittedName>
</protein>
<dbReference type="Proteomes" id="UP000604273">
    <property type="component" value="Unassembled WGS sequence"/>
</dbReference>
<feature type="region of interest" description="Disordered" evidence="1">
    <location>
        <begin position="1"/>
        <end position="150"/>
    </location>
</feature>
<dbReference type="AlphaFoldDB" id="A0A8H4X111"/>
<evidence type="ECO:0000256" key="1">
    <source>
        <dbReference type="SAM" id="MobiDB-lite"/>
    </source>
</evidence>
<accession>A0A8H4X111</accession>